<keyword evidence="2" id="KW-1185">Reference proteome</keyword>
<protein>
    <submittedName>
        <fullName evidence="1">Uncharacterized protein</fullName>
    </submittedName>
</protein>
<name>A0A0C3D144_9AGAM</name>
<dbReference type="EMBL" id="KN822152">
    <property type="protein sequence ID" value="KIM54555.1"/>
    <property type="molecule type" value="Genomic_DNA"/>
</dbReference>
<sequence>MLHPYSPTLRQVSPGILDLKVSRSARSREHIQGCDLIRPHRRLGPTTQQARFEGFPCGWAAQACSRFNLDPTTSTFGHMDSVSTFWWVSEWLGESGMSAVSLFVFSCYFGTDMLDLDVYRSDLHPAALPSTFDVSVRTFRSVCGWLHDSRASQSSTSTVTFNVSVQQCCFHLFQVNAAAARCVAHVTVISVSIAITITSPFALDTRRNRLVSTLESSKDKYSTWGRDWHVQWYIHVFVSNTNPTPLNRTLGWLGFEHICHLPLVSDPVRIRMHTRPVRVVSKSIRLPWSTSCSFHGYYHLCFDAQGVLLPGQRICMAPNAICLVYNIRESRII</sequence>
<dbReference type="Proteomes" id="UP000053989">
    <property type="component" value="Unassembled WGS sequence"/>
</dbReference>
<reference evidence="1 2" key="1">
    <citation type="submission" date="2014-04" db="EMBL/GenBank/DDBJ databases">
        <authorList>
            <consortium name="DOE Joint Genome Institute"/>
            <person name="Kuo A."/>
            <person name="Kohler A."/>
            <person name="Nagy L.G."/>
            <person name="Floudas D."/>
            <person name="Copeland A."/>
            <person name="Barry K.W."/>
            <person name="Cichocki N."/>
            <person name="Veneault-Fourrey C."/>
            <person name="LaButti K."/>
            <person name="Lindquist E.A."/>
            <person name="Lipzen A."/>
            <person name="Lundell T."/>
            <person name="Morin E."/>
            <person name="Murat C."/>
            <person name="Sun H."/>
            <person name="Tunlid A."/>
            <person name="Henrissat B."/>
            <person name="Grigoriev I.V."/>
            <person name="Hibbett D.S."/>
            <person name="Martin F."/>
            <person name="Nordberg H.P."/>
            <person name="Cantor M.N."/>
            <person name="Hua S.X."/>
        </authorList>
    </citation>
    <scope>NUCLEOTIDE SEQUENCE [LARGE SCALE GENOMIC DNA]</scope>
    <source>
        <strain evidence="1 2">Foug A</strain>
    </source>
</reference>
<organism evidence="1 2">
    <name type="scientific">Scleroderma citrinum Foug A</name>
    <dbReference type="NCBI Taxonomy" id="1036808"/>
    <lineage>
        <taxon>Eukaryota</taxon>
        <taxon>Fungi</taxon>
        <taxon>Dikarya</taxon>
        <taxon>Basidiomycota</taxon>
        <taxon>Agaricomycotina</taxon>
        <taxon>Agaricomycetes</taxon>
        <taxon>Agaricomycetidae</taxon>
        <taxon>Boletales</taxon>
        <taxon>Sclerodermatineae</taxon>
        <taxon>Sclerodermataceae</taxon>
        <taxon>Scleroderma</taxon>
    </lineage>
</organism>
<proteinExistence type="predicted"/>
<dbReference type="AlphaFoldDB" id="A0A0C3D144"/>
<reference evidence="2" key="2">
    <citation type="submission" date="2015-01" db="EMBL/GenBank/DDBJ databases">
        <title>Evolutionary Origins and Diversification of the Mycorrhizal Mutualists.</title>
        <authorList>
            <consortium name="DOE Joint Genome Institute"/>
            <consortium name="Mycorrhizal Genomics Consortium"/>
            <person name="Kohler A."/>
            <person name="Kuo A."/>
            <person name="Nagy L.G."/>
            <person name="Floudas D."/>
            <person name="Copeland A."/>
            <person name="Barry K.W."/>
            <person name="Cichocki N."/>
            <person name="Veneault-Fourrey C."/>
            <person name="LaButti K."/>
            <person name="Lindquist E.A."/>
            <person name="Lipzen A."/>
            <person name="Lundell T."/>
            <person name="Morin E."/>
            <person name="Murat C."/>
            <person name="Riley R."/>
            <person name="Ohm R."/>
            <person name="Sun H."/>
            <person name="Tunlid A."/>
            <person name="Henrissat B."/>
            <person name="Grigoriev I.V."/>
            <person name="Hibbett D.S."/>
            <person name="Martin F."/>
        </authorList>
    </citation>
    <scope>NUCLEOTIDE SEQUENCE [LARGE SCALE GENOMIC DNA]</scope>
    <source>
        <strain evidence="2">Foug A</strain>
    </source>
</reference>
<evidence type="ECO:0000313" key="1">
    <source>
        <dbReference type="EMBL" id="KIM54555.1"/>
    </source>
</evidence>
<dbReference type="InParanoid" id="A0A0C3D144"/>
<accession>A0A0C3D144</accession>
<gene>
    <name evidence="1" type="ORF">SCLCIDRAFT_30997</name>
</gene>
<evidence type="ECO:0000313" key="2">
    <source>
        <dbReference type="Proteomes" id="UP000053989"/>
    </source>
</evidence>
<dbReference type="HOGENOM" id="CLU_834611_0_0_1"/>